<dbReference type="Proteomes" id="UP000054359">
    <property type="component" value="Unassembled WGS sequence"/>
</dbReference>
<keyword evidence="1" id="KW-0812">Transmembrane</keyword>
<name>A0A087SYW4_STEMI</name>
<organism evidence="2 3">
    <name type="scientific">Stegodyphus mimosarum</name>
    <name type="common">African social velvet spider</name>
    <dbReference type="NCBI Taxonomy" id="407821"/>
    <lineage>
        <taxon>Eukaryota</taxon>
        <taxon>Metazoa</taxon>
        <taxon>Ecdysozoa</taxon>
        <taxon>Arthropoda</taxon>
        <taxon>Chelicerata</taxon>
        <taxon>Arachnida</taxon>
        <taxon>Araneae</taxon>
        <taxon>Araneomorphae</taxon>
        <taxon>Entelegynae</taxon>
        <taxon>Eresoidea</taxon>
        <taxon>Eresidae</taxon>
        <taxon>Stegodyphus</taxon>
    </lineage>
</organism>
<feature type="transmembrane region" description="Helical" evidence="1">
    <location>
        <begin position="56"/>
        <end position="78"/>
    </location>
</feature>
<reference evidence="2 3" key="1">
    <citation type="submission" date="2013-11" db="EMBL/GenBank/DDBJ databases">
        <title>Genome sequencing of Stegodyphus mimosarum.</title>
        <authorList>
            <person name="Bechsgaard J."/>
        </authorList>
    </citation>
    <scope>NUCLEOTIDE SEQUENCE [LARGE SCALE GENOMIC DNA]</scope>
</reference>
<proteinExistence type="predicted"/>
<evidence type="ECO:0000313" key="2">
    <source>
        <dbReference type="EMBL" id="KFM58053.1"/>
    </source>
</evidence>
<keyword evidence="1" id="KW-1133">Transmembrane helix</keyword>
<feature type="transmembrane region" description="Helical" evidence="1">
    <location>
        <begin position="7"/>
        <end position="36"/>
    </location>
</feature>
<keyword evidence="3" id="KW-1185">Reference proteome</keyword>
<protein>
    <submittedName>
        <fullName evidence="2">Uncharacterized protein</fullName>
    </submittedName>
</protein>
<feature type="non-terminal residue" evidence="2">
    <location>
        <position position="215"/>
    </location>
</feature>
<accession>A0A087SYW4</accession>
<dbReference type="OrthoDB" id="6421864at2759"/>
<evidence type="ECO:0000313" key="3">
    <source>
        <dbReference type="Proteomes" id="UP000054359"/>
    </source>
</evidence>
<sequence>MCCTPYVATIVAGVLTIFQSFANLCWNVPIIISFTFNKTQLSTLATINISELENPFAIYGITLLLAILNVQLLIFSCLMLKANSSLKTSWIGAWCILINVKSLVNVLLGIYFFYAYGNNFQANPTYFHLAVVFSGVFFFWPTINTALFIMVTKRYRDIAKFQTTNGRVEVSTREDVGLPPPYTPGTFARSQSVHAVNTVVATDSREQLLLHFEED</sequence>
<dbReference type="OMA" id="WPTINTA"/>
<dbReference type="AlphaFoldDB" id="A0A087SYW4"/>
<feature type="transmembrane region" description="Helical" evidence="1">
    <location>
        <begin position="90"/>
        <end position="114"/>
    </location>
</feature>
<dbReference type="EMBL" id="KK112598">
    <property type="protein sequence ID" value="KFM58053.1"/>
    <property type="molecule type" value="Genomic_DNA"/>
</dbReference>
<gene>
    <name evidence="2" type="ORF">X975_19212</name>
</gene>
<feature type="transmembrane region" description="Helical" evidence="1">
    <location>
        <begin position="126"/>
        <end position="151"/>
    </location>
</feature>
<keyword evidence="1" id="KW-0472">Membrane</keyword>
<evidence type="ECO:0000256" key="1">
    <source>
        <dbReference type="SAM" id="Phobius"/>
    </source>
</evidence>